<protein>
    <submittedName>
        <fullName evidence="2">Uncharacterized protein</fullName>
    </submittedName>
</protein>
<sequence>MTDTTATRRRDPRVTARPEIPERAMRNRETEGRELRAKKETDLGVLDGTIERDLGILGTIERDDFGEGTIARVLLR</sequence>
<keyword evidence="3" id="KW-1185">Reference proteome</keyword>
<name>A0AAP0L8R7_9MAGN</name>
<proteinExistence type="predicted"/>
<evidence type="ECO:0000313" key="2">
    <source>
        <dbReference type="EMBL" id="KAK9166085.1"/>
    </source>
</evidence>
<reference evidence="2 3" key="1">
    <citation type="submission" date="2024-01" db="EMBL/GenBank/DDBJ databases">
        <title>Genome assemblies of Stephania.</title>
        <authorList>
            <person name="Yang L."/>
        </authorList>
    </citation>
    <scope>NUCLEOTIDE SEQUENCE [LARGE SCALE GENOMIC DNA]</scope>
    <source>
        <strain evidence="2">JXDWG</strain>
        <tissue evidence="2">Leaf</tissue>
    </source>
</reference>
<dbReference type="AlphaFoldDB" id="A0AAP0L8R7"/>
<dbReference type="EMBL" id="JBBNAG010000001">
    <property type="protein sequence ID" value="KAK9166085.1"/>
    <property type="molecule type" value="Genomic_DNA"/>
</dbReference>
<evidence type="ECO:0000256" key="1">
    <source>
        <dbReference type="SAM" id="MobiDB-lite"/>
    </source>
</evidence>
<gene>
    <name evidence="2" type="ORF">Scep_001276</name>
</gene>
<organism evidence="2 3">
    <name type="scientific">Stephania cephalantha</name>
    <dbReference type="NCBI Taxonomy" id="152367"/>
    <lineage>
        <taxon>Eukaryota</taxon>
        <taxon>Viridiplantae</taxon>
        <taxon>Streptophyta</taxon>
        <taxon>Embryophyta</taxon>
        <taxon>Tracheophyta</taxon>
        <taxon>Spermatophyta</taxon>
        <taxon>Magnoliopsida</taxon>
        <taxon>Ranunculales</taxon>
        <taxon>Menispermaceae</taxon>
        <taxon>Menispermoideae</taxon>
        <taxon>Cissampelideae</taxon>
        <taxon>Stephania</taxon>
    </lineage>
</organism>
<comment type="caution">
    <text evidence="2">The sequence shown here is derived from an EMBL/GenBank/DDBJ whole genome shotgun (WGS) entry which is preliminary data.</text>
</comment>
<evidence type="ECO:0000313" key="3">
    <source>
        <dbReference type="Proteomes" id="UP001419268"/>
    </source>
</evidence>
<accession>A0AAP0L8R7</accession>
<feature type="region of interest" description="Disordered" evidence="1">
    <location>
        <begin position="1"/>
        <end position="36"/>
    </location>
</feature>
<dbReference type="Proteomes" id="UP001419268">
    <property type="component" value="Unassembled WGS sequence"/>
</dbReference>